<evidence type="ECO:0000259" key="4">
    <source>
        <dbReference type="PROSITE" id="PS50075"/>
    </source>
</evidence>
<protein>
    <recommendedName>
        <fullName evidence="4">Carrier domain-containing protein</fullName>
    </recommendedName>
</protein>
<dbReference type="Gene3D" id="3.30.559.10">
    <property type="entry name" value="Chloramphenicol acetyltransferase-like domain"/>
    <property type="match status" value="2"/>
</dbReference>
<dbReference type="Proteomes" id="UP000682733">
    <property type="component" value="Unassembled WGS sequence"/>
</dbReference>
<feature type="compositionally biased region" description="Basic and acidic residues" evidence="3">
    <location>
        <begin position="13"/>
        <end position="23"/>
    </location>
</feature>
<dbReference type="InterPro" id="IPR025110">
    <property type="entry name" value="AMP-bd_C"/>
</dbReference>
<dbReference type="Pfam" id="PF00501">
    <property type="entry name" value="AMP-binding"/>
    <property type="match status" value="3"/>
</dbReference>
<dbReference type="Pfam" id="PF13193">
    <property type="entry name" value="AMP-binding_C"/>
    <property type="match status" value="2"/>
</dbReference>
<dbReference type="InterPro" id="IPR045851">
    <property type="entry name" value="AMP-bd_C_sf"/>
</dbReference>
<dbReference type="GO" id="GO:0005737">
    <property type="term" value="C:cytoplasm"/>
    <property type="evidence" value="ECO:0007669"/>
    <property type="project" value="TreeGrafter"/>
</dbReference>
<dbReference type="CDD" id="cd05930">
    <property type="entry name" value="A_NRPS"/>
    <property type="match status" value="1"/>
</dbReference>
<evidence type="ECO:0000313" key="5">
    <source>
        <dbReference type="EMBL" id="CAF3542682.1"/>
    </source>
</evidence>
<comment type="caution">
    <text evidence="5">The sequence shown here is derived from an EMBL/GenBank/DDBJ whole genome shotgun (WGS) entry which is preliminary data.</text>
</comment>
<proteinExistence type="predicted"/>
<dbReference type="GO" id="GO:0043041">
    <property type="term" value="P:amino acid activation for nonribosomal peptide biosynthetic process"/>
    <property type="evidence" value="ECO:0007669"/>
    <property type="project" value="TreeGrafter"/>
</dbReference>
<dbReference type="GO" id="GO:0031177">
    <property type="term" value="F:phosphopantetheine binding"/>
    <property type="evidence" value="ECO:0007669"/>
    <property type="project" value="TreeGrafter"/>
</dbReference>
<dbReference type="NCBIfam" id="TIGR01733">
    <property type="entry name" value="AA-adenyl-dom"/>
    <property type="match status" value="1"/>
</dbReference>
<dbReference type="InterPro" id="IPR010071">
    <property type="entry name" value="AA_adenyl_dom"/>
</dbReference>
<name>A0A8S2GPB9_9BILA</name>
<evidence type="ECO:0000256" key="1">
    <source>
        <dbReference type="ARBA" id="ARBA00022450"/>
    </source>
</evidence>
<reference evidence="5" key="1">
    <citation type="submission" date="2021-02" db="EMBL/GenBank/DDBJ databases">
        <authorList>
            <person name="Nowell W R."/>
        </authorList>
    </citation>
    <scope>NUCLEOTIDE SEQUENCE</scope>
</reference>
<dbReference type="InterPro" id="IPR000873">
    <property type="entry name" value="AMP-dep_synth/lig_dom"/>
</dbReference>
<dbReference type="GO" id="GO:0044550">
    <property type="term" value="P:secondary metabolite biosynthetic process"/>
    <property type="evidence" value="ECO:0007669"/>
    <property type="project" value="TreeGrafter"/>
</dbReference>
<dbReference type="Gene3D" id="3.30.300.30">
    <property type="match status" value="2"/>
</dbReference>
<dbReference type="InterPro" id="IPR001242">
    <property type="entry name" value="Condensation_dom"/>
</dbReference>
<dbReference type="GO" id="GO:0003824">
    <property type="term" value="F:catalytic activity"/>
    <property type="evidence" value="ECO:0007669"/>
    <property type="project" value="InterPro"/>
</dbReference>
<keyword evidence="1" id="KW-0596">Phosphopantetheine</keyword>
<evidence type="ECO:0000256" key="2">
    <source>
        <dbReference type="ARBA" id="ARBA00022553"/>
    </source>
</evidence>
<dbReference type="Gene3D" id="3.40.50.12780">
    <property type="entry name" value="N-terminal domain of ligase-like"/>
    <property type="match status" value="3"/>
</dbReference>
<dbReference type="SUPFAM" id="SSF47336">
    <property type="entry name" value="ACP-like"/>
    <property type="match status" value="2"/>
</dbReference>
<feature type="compositionally biased region" description="Low complexity" evidence="3">
    <location>
        <begin position="1"/>
        <end position="12"/>
    </location>
</feature>
<feature type="region of interest" description="Disordered" evidence="3">
    <location>
        <begin position="1"/>
        <end position="40"/>
    </location>
</feature>
<dbReference type="Pfam" id="PF00550">
    <property type="entry name" value="PP-binding"/>
    <property type="match status" value="2"/>
</dbReference>
<evidence type="ECO:0000313" key="6">
    <source>
        <dbReference type="Proteomes" id="UP000682733"/>
    </source>
</evidence>
<accession>A0A8S2GPB9</accession>
<dbReference type="EMBL" id="CAJOBA010000581">
    <property type="protein sequence ID" value="CAF3542682.1"/>
    <property type="molecule type" value="Genomic_DNA"/>
</dbReference>
<dbReference type="PROSITE" id="PS00455">
    <property type="entry name" value="AMP_BINDING"/>
    <property type="match status" value="1"/>
</dbReference>
<dbReference type="InterPro" id="IPR009081">
    <property type="entry name" value="PP-bd_ACP"/>
</dbReference>
<feature type="compositionally biased region" description="Polar residues" evidence="3">
    <location>
        <begin position="27"/>
        <end position="40"/>
    </location>
</feature>
<feature type="domain" description="Carrier" evidence="4">
    <location>
        <begin position="2020"/>
        <end position="2098"/>
    </location>
</feature>
<dbReference type="SUPFAM" id="SSF56801">
    <property type="entry name" value="Acetyl-CoA synthetase-like"/>
    <property type="match status" value="2"/>
</dbReference>
<dbReference type="InterPro" id="IPR042099">
    <property type="entry name" value="ANL_N_sf"/>
</dbReference>
<dbReference type="PANTHER" id="PTHR45527">
    <property type="entry name" value="NONRIBOSOMAL PEPTIDE SYNTHETASE"/>
    <property type="match status" value="1"/>
</dbReference>
<gene>
    <name evidence="5" type="ORF">TMI583_LOCUS2646</name>
</gene>
<dbReference type="SUPFAM" id="SSF52777">
    <property type="entry name" value="CoA-dependent acyltransferases"/>
    <property type="match status" value="4"/>
</dbReference>
<dbReference type="InterPro" id="IPR023213">
    <property type="entry name" value="CAT-like_dom_sf"/>
</dbReference>
<dbReference type="InterPro" id="IPR020845">
    <property type="entry name" value="AMP-binding_CS"/>
</dbReference>
<keyword evidence="2" id="KW-0597">Phosphoprotein</keyword>
<dbReference type="PANTHER" id="PTHR45527:SF1">
    <property type="entry name" value="FATTY ACID SYNTHASE"/>
    <property type="match status" value="1"/>
</dbReference>
<dbReference type="Pfam" id="PF00668">
    <property type="entry name" value="Condensation"/>
    <property type="match status" value="2"/>
</dbReference>
<dbReference type="InterPro" id="IPR036736">
    <property type="entry name" value="ACP-like_sf"/>
</dbReference>
<organism evidence="5 6">
    <name type="scientific">Didymodactylos carnosus</name>
    <dbReference type="NCBI Taxonomy" id="1234261"/>
    <lineage>
        <taxon>Eukaryota</taxon>
        <taxon>Metazoa</taxon>
        <taxon>Spiralia</taxon>
        <taxon>Gnathifera</taxon>
        <taxon>Rotifera</taxon>
        <taxon>Eurotatoria</taxon>
        <taxon>Bdelloidea</taxon>
        <taxon>Philodinida</taxon>
        <taxon>Philodinidae</taxon>
        <taxon>Didymodactylos</taxon>
    </lineage>
</organism>
<dbReference type="PROSITE" id="PS50075">
    <property type="entry name" value="CARRIER"/>
    <property type="match status" value="2"/>
</dbReference>
<dbReference type="Gene3D" id="1.10.1200.10">
    <property type="entry name" value="ACP-like"/>
    <property type="match status" value="2"/>
</dbReference>
<feature type="domain" description="Carrier" evidence="4">
    <location>
        <begin position="1044"/>
        <end position="1120"/>
    </location>
</feature>
<sequence>MNSSSSHTSLKVTSERPHQEKHLNGGHQHNNSQNWNNTSTGAASSAQERIWLDMYVRQIPSSVYNIPVLCEITNQNISVKRLRTALLSVIQRHPPLHTSLNYNNEEKCLKQLVKYMSSVDDSNHDDYYSFQFTRVSTKKEFDQILEFETNGNHFNIETGIVLKCHIVKHNNKNDDILDTGDCIIFNFHHIAVDGRSIKPFFNDLQDAYMGMLEHTTDIVSYLHYAIKEKQTLNDHSLDLTINEARKYWHNMVRQLDTTKLIPLPYDYPEKLGKNRSGTGVNLLFQLNEILTENITKFAKDCNMSVFQLLLTCYSLFLHKMARENTLWIGGLQANRPTSKFQNIIGMFVNIVPYRSSLIDFGTNFKDLVEKMKKQCADTNQYSYLPFQEIIKLVRCNTSQNSQMQQFFFQTLFTYENTQYTSLEFLDTKCKNYNDDDILRHRNTAQFDLTLSMKNIISHVTNQPCLTGSFEYSCDLFQSETVATMIHRFRFLLEQLFLSVTSPSFDLETQPLYELSLLLPQETELLHDINETHADLGQICCIHHEFVSRAQEHPQKLAVILDNQSLTYSDIICQCVERSIEMVIGALAIITSGAVYCPLNPNEPDDRLRLLINDVKANVVLVDSQTEYKFDASLPTALLLINIEEPLSTIEKKDLEPDIFRRATTTITPDNLCYLLFTSGSTGKPKAVQIRHRNFVSYIQSCVHLDMFNDKDILLQIAPCSFDVHVEEILGSMYVGATVIMLKPNGHLEINYLSHVIQHTQVTFIDIVPTLLRLLCEFLNANNQFNRIRTVRTFAVGGNREQMVSKTISMLMPHLPHHGKIKNTYGPAECTVACCDHLVTQKDLISTQNIPIGRPLPNYQCYLLDDCLQRVHIGQIGEIYIGGVGVFAGYYNRDDLTEETLIDIPGVHGKCYRTGDLGRFNENGALMYCGRIDYQVKLRGQRIELGEIENCIMKSSPLIVNCVVVKVHDDKTDQDYLAAYIQTMRKDIQENVRQYCQSHLPSYMVPTIVVLLEQLPLNENAKVDRKQLPKFEFSLQHPNDDDYVEPTTDDEREIHRLWCELLGVDKISTTKNFFSLGGNSLLLMRLMNYYQTSFAQQKLNISILFRQPTIQQHAQLVTINTDNDGDHEQQQVLPKHKQWQPLNINEAAASSAQERIWIDEQVRFDSNNPLAIYNIPIVLKVIEGTVSVSRLRNTLLAMICKHSILRTKLIYSPEEKCLKQYIKPMPDEFLTPKHDDYYSFEMSVLNNEQEFDQTMLAEVNRHWFCLETGTVFRCHVIKNKLDNNDTLMKDDAIIFNFHHSAFDGSSMTPFLNGLQDVYNNNFSDDNEDKLQYIDYSIYERQMLDDDSSDSAMNEAIKCWNMMLLDYDIHKQLLLPYDHQEMLNQTRSGHGSNIQFFVQDMFVDRMNVVANENNISMFQLLITTYMLYLQKLTNDNDICIGVPNANRDNVQDMIGMFVNTLPYRLTIDSHITFKNLLFKIHQLCLSVSQYSYLPLQDILKLYRGTASATTRHSAFFQTIFVYETREYNPFNVLNFGEAKCSIAEVENKINDSVAKFDLTLTVNHDVHKRRLSFSFGYASDLFRAQTIVKMAQQFQMLLQQLFSPSSPFDCNKHPLYELSILLLDDIKMVTQLNQTYVPFGPVRCIHHEFVSRAQEHPQKLAVILDNQSLTYSEMLYYVQCLASYLTTHLNVKQGDIICQCVERSIEMVIGALAIITSGAVYCPLNPNDAVERLKMLIRETDCQIVLTHAQTNVKFSYAVSNNFEVRYVAMEGLLIQKNISGSLAVLWNTRINGDDLSHVLFTSGSTAETTIDCTYHVITPAEVNAKFIPIGRPLPNYQCYILDQHLQRVPIGGIGELYVGGVGIFSGYYNHNDLSENALVNIPGVKEKCYRTGDLVKVGSDGEIYFIGRIDFQVKLHGQRIELGEIESTILQSSNDISNCVVIKVNDEETKQDYLAAYISTTNRSLESHVKQYCQSHLATYMVPSIFILLDQLPLNENRKIDRKLLPKPNFSLVQEQEEFIEPTTDEEVEIHRLWCETLGLHKISLTQSFFSIGGTSLLLIRLFNRYQAQFYLNNRNVNVSVLFQQPTIRQHAQCLLENKINLLDEHDPIVIASKKQKQQWTRTDATEDKYI</sequence>
<evidence type="ECO:0000256" key="3">
    <source>
        <dbReference type="SAM" id="MobiDB-lite"/>
    </source>
</evidence>
<dbReference type="Gene3D" id="3.30.559.30">
    <property type="entry name" value="Nonribosomal peptide synthetase, condensation domain"/>
    <property type="match status" value="2"/>
</dbReference>